<keyword evidence="1" id="KW-0808">Transferase</keyword>
<protein>
    <submittedName>
        <fullName evidence="1">1-phosphatidylinositol-4-phosphate5-kinase</fullName>
        <ecNumber evidence="1">2.7.1.68</ecNumber>
    </submittedName>
</protein>
<dbReference type="RefSeq" id="XP_013890846.1">
    <property type="nucleotide sequence ID" value="XM_014035392.1"/>
</dbReference>
<dbReference type="PANTHER" id="PTHR45748:SF7">
    <property type="entry name" value="1-PHOSPHATIDYLINOSITOL 3-PHOSPHATE 5-KINASE-RELATED"/>
    <property type="match status" value="1"/>
</dbReference>
<dbReference type="AlphaFoldDB" id="A0A0D2LP97"/>
<dbReference type="STRING" id="145388.A0A0D2LP97"/>
<proteinExistence type="predicted"/>
<dbReference type="GO" id="GO:0010008">
    <property type="term" value="C:endosome membrane"/>
    <property type="evidence" value="ECO:0007669"/>
    <property type="project" value="TreeGrafter"/>
</dbReference>
<dbReference type="GO" id="GO:0016308">
    <property type="term" value="F:1-phosphatidylinositol-4-phosphate 5-kinase activity"/>
    <property type="evidence" value="ECO:0007669"/>
    <property type="project" value="UniProtKB-EC"/>
</dbReference>
<dbReference type="OrthoDB" id="551762at2759"/>
<reference evidence="1 2" key="1">
    <citation type="journal article" date="2013" name="BMC Genomics">
        <title>Reconstruction of the lipid metabolism for the microalga Monoraphidium neglectum from its genome sequence reveals characteristics suitable for biofuel production.</title>
        <authorList>
            <person name="Bogen C."/>
            <person name="Al-Dilaimi A."/>
            <person name="Albersmeier A."/>
            <person name="Wichmann J."/>
            <person name="Grundmann M."/>
            <person name="Rupp O."/>
            <person name="Lauersen K.J."/>
            <person name="Blifernez-Klassen O."/>
            <person name="Kalinowski J."/>
            <person name="Goesmann A."/>
            <person name="Mussgnug J.H."/>
            <person name="Kruse O."/>
        </authorList>
    </citation>
    <scope>NUCLEOTIDE SEQUENCE [LARGE SCALE GENOMIC DNA]</scope>
    <source>
        <strain evidence="1 2">SAG 48.87</strain>
    </source>
</reference>
<dbReference type="PANTHER" id="PTHR45748">
    <property type="entry name" value="1-PHOSPHATIDYLINOSITOL 3-PHOSPHATE 5-KINASE-RELATED"/>
    <property type="match status" value="1"/>
</dbReference>
<dbReference type="EC" id="2.7.1.68" evidence="1"/>
<evidence type="ECO:0000313" key="1">
    <source>
        <dbReference type="EMBL" id="KIY91826.1"/>
    </source>
</evidence>
<dbReference type="GO" id="GO:0000285">
    <property type="term" value="F:1-phosphatidylinositol-3-phosphate 5-kinase activity"/>
    <property type="evidence" value="ECO:0007669"/>
    <property type="project" value="TreeGrafter"/>
</dbReference>
<evidence type="ECO:0000313" key="2">
    <source>
        <dbReference type="Proteomes" id="UP000054498"/>
    </source>
</evidence>
<organism evidence="1 2">
    <name type="scientific">Monoraphidium neglectum</name>
    <dbReference type="NCBI Taxonomy" id="145388"/>
    <lineage>
        <taxon>Eukaryota</taxon>
        <taxon>Viridiplantae</taxon>
        <taxon>Chlorophyta</taxon>
        <taxon>core chlorophytes</taxon>
        <taxon>Chlorophyceae</taxon>
        <taxon>CS clade</taxon>
        <taxon>Sphaeropleales</taxon>
        <taxon>Selenastraceae</taxon>
        <taxon>Monoraphidium</taxon>
    </lineage>
</organism>
<dbReference type="GO" id="GO:0046854">
    <property type="term" value="P:phosphatidylinositol phosphate biosynthetic process"/>
    <property type="evidence" value="ECO:0007669"/>
    <property type="project" value="TreeGrafter"/>
</dbReference>
<gene>
    <name evidence="1" type="ORF">MNEG_16137</name>
</gene>
<dbReference type="KEGG" id="mng:MNEG_16137"/>
<sequence>MRPSQPMPYTFLGHATRDLSLAGFIVAAAPHAQKKCAAAGCGDGVTAHVRTFLHADARVTLSIATLPAGEALPGEERGQIWLWVRPKGGVAEAAARQVRRHGAATAELPPFTACPPSPAGPLAPRPLTHPLPLSPEASCLSFGAFLHACFNATALEAGGRPLHSGFVRYFGLGRTVMCLHQDHIHPSDVVLPGVPLRYSLNAQLMWLKQEAAELCQAAWCPGIIRD</sequence>
<accession>A0A0D2LP97</accession>
<name>A0A0D2LP97_9CHLO</name>
<keyword evidence="1" id="KW-0418">Kinase</keyword>
<dbReference type="Proteomes" id="UP000054498">
    <property type="component" value="Unassembled WGS sequence"/>
</dbReference>
<keyword evidence="2" id="KW-1185">Reference proteome</keyword>
<dbReference type="EMBL" id="KK106247">
    <property type="protein sequence ID" value="KIY91826.1"/>
    <property type="molecule type" value="Genomic_DNA"/>
</dbReference>
<dbReference type="GeneID" id="25733867"/>